<dbReference type="InterPro" id="IPR011990">
    <property type="entry name" value="TPR-like_helical_dom_sf"/>
</dbReference>
<keyword evidence="4" id="KW-1185">Reference proteome</keyword>
<comment type="caution">
    <text evidence="3">The sequence shown here is derived from an EMBL/GenBank/DDBJ whole genome shotgun (WGS) entry which is preliminary data.</text>
</comment>
<evidence type="ECO:0000256" key="2">
    <source>
        <dbReference type="PROSITE-ProRule" id="PRU00708"/>
    </source>
</evidence>
<dbReference type="FunFam" id="1.25.40.10:FF:000242">
    <property type="entry name" value="Pentatricopeptide repeat-containing protein"/>
    <property type="match status" value="1"/>
</dbReference>
<feature type="repeat" description="PPR" evidence="2">
    <location>
        <begin position="22"/>
        <end position="56"/>
    </location>
</feature>
<evidence type="ECO:0008006" key="5">
    <source>
        <dbReference type="Google" id="ProtNLM"/>
    </source>
</evidence>
<dbReference type="PANTHER" id="PTHR47926:SF355">
    <property type="entry name" value="DYW DOMAIN-CONTAINING PROTEIN"/>
    <property type="match status" value="1"/>
</dbReference>
<name>A0AAV3PG71_LITER</name>
<dbReference type="NCBIfam" id="TIGR00756">
    <property type="entry name" value="PPR"/>
    <property type="match status" value="2"/>
</dbReference>
<dbReference type="AlphaFoldDB" id="A0AAV3PG71"/>
<reference evidence="3 4" key="1">
    <citation type="submission" date="2024-01" db="EMBL/GenBank/DDBJ databases">
        <title>The complete chloroplast genome sequence of Lithospermum erythrorhizon: insights into the phylogenetic relationship among Boraginaceae species and the maternal lineages of purple gromwells.</title>
        <authorList>
            <person name="Okada T."/>
            <person name="Watanabe K."/>
        </authorList>
    </citation>
    <scope>NUCLEOTIDE SEQUENCE [LARGE SCALE GENOMIC DNA]</scope>
</reference>
<dbReference type="InterPro" id="IPR002885">
    <property type="entry name" value="PPR_rpt"/>
</dbReference>
<dbReference type="GO" id="GO:0003723">
    <property type="term" value="F:RNA binding"/>
    <property type="evidence" value="ECO:0007669"/>
    <property type="project" value="InterPro"/>
</dbReference>
<gene>
    <name evidence="3" type="ORF">LIER_08980</name>
</gene>
<sequence length="156" mass="17427">MYCRCGSVSKAREVFDSVMEPNVVTWTTMISGYAMNGYGREALELFQLMQRHGFFPNDVTFVAVLAACSHSGLVQEGREVFKQMKNFGVTPGLEHHVCMVDMLGRTGLLDEAFQYIMDLYPNASAPPLWTALMGACKTHRNYVIGVQAAEYLLSIE</sequence>
<dbReference type="GO" id="GO:0009451">
    <property type="term" value="P:RNA modification"/>
    <property type="evidence" value="ECO:0007669"/>
    <property type="project" value="InterPro"/>
</dbReference>
<keyword evidence="1" id="KW-0677">Repeat</keyword>
<protein>
    <recommendedName>
        <fullName evidence="5">Pentatricopeptide repeat-containing protein</fullName>
    </recommendedName>
</protein>
<feature type="repeat" description="PPR" evidence="2">
    <location>
        <begin position="57"/>
        <end position="91"/>
    </location>
</feature>
<dbReference type="Pfam" id="PF01535">
    <property type="entry name" value="PPR"/>
    <property type="match status" value="2"/>
</dbReference>
<dbReference type="Proteomes" id="UP001454036">
    <property type="component" value="Unassembled WGS sequence"/>
</dbReference>
<dbReference type="Gene3D" id="1.25.40.10">
    <property type="entry name" value="Tetratricopeptide repeat domain"/>
    <property type="match status" value="1"/>
</dbReference>
<dbReference type="InterPro" id="IPR046960">
    <property type="entry name" value="PPR_At4g14850-like_plant"/>
</dbReference>
<dbReference type="Pfam" id="PF13041">
    <property type="entry name" value="PPR_2"/>
    <property type="match status" value="1"/>
</dbReference>
<proteinExistence type="predicted"/>
<evidence type="ECO:0000256" key="1">
    <source>
        <dbReference type="ARBA" id="ARBA00022737"/>
    </source>
</evidence>
<evidence type="ECO:0000313" key="4">
    <source>
        <dbReference type="Proteomes" id="UP001454036"/>
    </source>
</evidence>
<evidence type="ECO:0000313" key="3">
    <source>
        <dbReference type="EMBL" id="GAA0149927.1"/>
    </source>
</evidence>
<accession>A0AAV3PG71</accession>
<dbReference type="PROSITE" id="PS51375">
    <property type="entry name" value="PPR"/>
    <property type="match status" value="2"/>
</dbReference>
<dbReference type="EMBL" id="BAABME010001493">
    <property type="protein sequence ID" value="GAA0149927.1"/>
    <property type="molecule type" value="Genomic_DNA"/>
</dbReference>
<organism evidence="3 4">
    <name type="scientific">Lithospermum erythrorhizon</name>
    <name type="common">Purple gromwell</name>
    <name type="synonym">Lithospermum officinale var. erythrorhizon</name>
    <dbReference type="NCBI Taxonomy" id="34254"/>
    <lineage>
        <taxon>Eukaryota</taxon>
        <taxon>Viridiplantae</taxon>
        <taxon>Streptophyta</taxon>
        <taxon>Embryophyta</taxon>
        <taxon>Tracheophyta</taxon>
        <taxon>Spermatophyta</taxon>
        <taxon>Magnoliopsida</taxon>
        <taxon>eudicotyledons</taxon>
        <taxon>Gunneridae</taxon>
        <taxon>Pentapetalae</taxon>
        <taxon>asterids</taxon>
        <taxon>lamiids</taxon>
        <taxon>Boraginales</taxon>
        <taxon>Boraginaceae</taxon>
        <taxon>Boraginoideae</taxon>
        <taxon>Lithospermeae</taxon>
        <taxon>Lithospermum</taxon>
    </lineage>
</organism>
<dbReference type="PANTHER" id="PTHR47926">
    <property type="entry name" value="PENTATRICOPEPTIDE REPEAT-CONTAINING PROTEIN"/>
    <property type="match status" value="1"/>
</dbReference>